<feature type="binding site" evidence="5">
    <location>
        <begin position="202"/>
        <end position="209"/>
    </location>
    <ligand>
        <name>ATP</name>
        <dbReference type="ChEBI" id="CHEBI:30616"/>
    </ligand>
</feature>
<evidence type="ECO:0000256" key="5">
    <source>
        <dbReference type="PROSITE-ProRule" id="PRU00560"/>
    </source>
</evidence>
<evidence type="ECO:0000259" key="6">
    <source>
        <dbReference type="PROSITE" id="PS51198"/>
    </source>
</evidence>
<evidence type="ECO:0000256" key="3">
    <source>
        <dbReference type="ARBA" id="ARBA00022806"/>
    </source>
</evidence>
<dbReference type="InterPro" id="IPR014016">
    <property type="entry name" value="UvrD-like_ATP-bd"/>
</dbReference>
<accession>A0A2A3ZW66</accession>
<gene>
    <name evidence="7" type="ORF">CIK59_02245</name>
</gene>
<evidence type="ECO:0000313" key="8">
    <source>
        <dbReference type="Proteomes" id="UP000217881"/>
    </source>
</evidence>
<dbReference type="InterPro" id="IPR000212">
    <property type="entry name" value="DNA_helicase_UvrD/REP"/>
</dbReference>
<organism evidence="7 8">
    <name type="scientific">Brevibacterium aurantiacum</name>
    <dbReference type="NCBI Taxonomy" id="273384"/>
    <lineage>
        <taxon>Bacteria</taxon>
        <taxon>Bacillati</taxon>
        <taxon>Actinomycetota</taxon>
        <taxon>Actinomycetes</taxon>
        <taxon>Micrococcales</taxon>
        <taxon>Brevibacteriaceae</taxon>
        <taxon>Brevibacterium</taxon>
    </lineage>
</organism>
<dbReference type="GO" id="GO:0000725">
    <property type="term" value="P:recombinational repair"/>
    <property type="evidence" value="ECO:0007669"/>
    <property type="project" value="TreeGrafter"/>
</dbReference>
<keyword evidence="1 5" id="KW-0547">Nucleotide-binding</keyword>
<comment type="caution">
    <text evidence="7">The sequence shown here is derived from an EMBL/GenBank/DDBJ whole genome shotgun (WGS) entry which is preliminary data.</text>
</comment>
<evidence type="ECO:0000313" key="7">
    <source>
        <dbReference type="EMBL" id="PCC55603.1"/>
    </source>
</evidence>
<reference evidence="7 8" key="1">
    <citation type="journal article" date="2017" name="Elife">
        <title>Extensive horizontal gene transfer in cheese-associated bacteria.</title>
        <authorList>
            <person name="Bonham K.S."/>
            <person name="Wolfe B.E."/>
            <person name="Dutton R.J."/>
        </authorList>
    </citation>
    <scope>NUCLEOTIDE SEQUENCE [LARGE SCALE GENOMIC DNA]</scope>
    <source>
        <strain evidence="7 8">738_8</strain>
    </source>
</reference>
<proteinExistence type="predicted"/>
<dbReference type="InterPro" id="IPR027417">
    <property type="entry name" value="P-loop_NTPase"/>
</dbReference>
<dbReference type="AlphaFoldDB" id="A0A2A3ZW66"/>
<dbReference type="EMBL" id="NRHA01000003">
    <property type="protein sequence ID" value="PCC55603.1"/>
    <property type="molecule type" value="Genomic_DNA"/>
</dbReference>
<dbReference type="Pfam" id="PF00580">
    <property type="entry name" value="UvrD-helicase"/>
    <property type="match status" value="1"/>
</dbReference>
<feature type="non-terminal residue" evidence="7">
    <location>
        <position position="744"/>
    </location>
</feature>
<dbReference type="PROSITE" id="PS51198">
    <property type="entry name" value="UVRD_HELICASE_ATP_BIND"/>
    <property type="match status" value="1"/>
</dbReference>
<evidence type="ECO:0000256" key="1">
    <source>
        <dbReference type="ARBA" id="ARBA00022741"/>
    </source>
</evidence>
<dbReference type="GO" id="GO:0005829">
    <property type="term" value="C:cytosol"/>
    <property type="evidence" value="ECO:0007669"/>
    <property type="project" value="TreeGrafter"/>
</dbReference>
<sequence length="744" mass="81876">MTETSEIRVEQVKLDELYARLDELRDEATARLGKVRISEVGGNHQHRSERDAFATLYEDQLIRLNSAEDGLCFGRLDLRSDAEPSYIGRIGLTDANRQQILIDWRAPASERFYQSTAANPAGVIRRRHLVTKNRTVTDLEDDVLDIEALDDDERSNLQGEGALIAALTNHRTGRMGDIVATIQAEQDAIIRQPLQGVLVVQGGPGTGKTAVALHRAAFLLYRHRERIAKSGVLLVGPSAVFLKYIEKVLPSLGETGALLLTPGQLYPGLETELSDDTDVAVIKGRSEMATVLRNHIANYERIPEQDEELRVGSHTIWLRRRDVRGARDRARRSGDAHNAARNGFVSGLLKTLAEDLARQMGLDGAGERLPELMDELRSSVDVRRALNLAWFPISPAAALRALLSKPHKLQAAAERLLSPEDQQRLIRPANAELTELTIEDVPLLDELAELLGSSPQQTAARDESAREYAEAVLDMTDTSALIDAETLAARWEEEGPTVTLAERALDDREWTYGHLVVDEAQELSPMQWRVLFRRVPSKSATVVGDLAQSSHVDNTRTWNSILSEFVGDRYSLQVLTVSYRTPQSVMDLANRYLHRHFPQLELVESVRQGGPDPRMDSFSSTQETLAALVPTVRDEVETVGGGKIAVIAARDLIDSVAEVLAGFDIGRSVTGLDHQIAVITAQQAKGLEFDSVVIVEPGLIAPEGHEDGVGALYVSLTRTTDRLRILASAPTELSELIGVSGINV</sequence>
<dbReference type="Pfam" id="PF13538">
    <property type="entry name" value="UvrD_C_2"/>
    <property type="match status" value="1"/>
</dbReference>
<dbReference type="GO" id="GO:0043138">
    <property type="term" value="F:3'-5' DNA helicase activity"/>
    <property type="evidence" value="ECO:0007669"/>
    <property type="project" value="TreeGrafter"/>
</dbReference>
<dbReference type="RefSeq" id="WP_096145635.1">
    <property type="nucleotide sequence ID" value="NZ_NRHA01000003.1"/>
</dbReference>
<protein>
    <submittedName>
        <fullName evidence="7">DNA helicase</fullName>
    </submittedName>
</protein>
<keyword evidence="4 5" id="KW-0067">ATP-binding</keyword>
<dbReference type="Gene3D" id="3.40.50.300">
    <property type="entry name" value="P-loop containing nucleotide triphosphate hydrolases"/>
    <property type="match status" value="3"/>
</dbReference>
<dbReference type="PANTHER" id="PTHR11070:SF45">
    <property type="entry name" value="DNA 3'-5' HELICASE"/>
    <property type="match status" value="1"/>
</dbReference>
<dbReference type="SUPFAM" id="SSF52540">
    <property type="entry name" value="P-loop containing nucleoside triphosphate hydrolases"/>
    <property type="match status" value="1"/>
</dbReference>
<dbReference type="GO" id="GO:0005524">
    <property type="term" value="F:ATP binding"/>
    <property type="evidence" value="ECO:0007669"/>
    <property type="project" value="UniProtKB-UniRule"/>
</dbReference>
<keyword evidence="3 5" id="KW-0347">Helicase</keyword>
<keyword evidence="2 5" id="KW-0378">Hydrolase</keyword>
<dbReference type="Proteomes" id="UP000217881">
    <property type="component" value="Unassembled WGS sequence"/>
</dbReference>
<dbReference type="PANTHER" id="PTHR11070">
    <property type="entry name" value="UVRD / RECB / PCRA DNA HELICASE FAMILY MEMBER"/>
    <property type="match status" value="1"/>
</dbReference>
<name>A0A2A3ZW66_BREAU</name>
<dbReference type="InterPro" id="IPR027785">
    <property type="entry name" value="UvrD-like_helicase_C"/>
</dbReference>
<dbReference type="GO" id="GO:0016787">
    <property type="term" value="F:hydrolase activity"/>
    <property type="evidence" value="ECO:0007669"/>
    <property type="project" value="UniProtKB-UniRule"/>
</dbReference>
<evidence type="ECO:0000256" key="2">
    <source>
        <dbReference type="ARBA" id="ARBA00022801"/>
    </source>
</evidence>
<feature type="domain" description="UvrD-like helicase ATP-binding" evidence="6">
    <location>
        <begin position="181"/>
        <end position="582"/>
    </location>
</feature>
<dbReference type="GO" id="GO:0003677">
    <property type="term" value="F:DNA binding"/>
    <property type="evidence" value="ECO:0007669"/>
    <property type="project" value="InterPro"/>
</dbReference>
<evidence type="ECO:0000256" key="4">
    <source>
        <dbReference type="ARBA" id="ARBA00022840"/>
    </source>
</evidence>